<dbReference type="Gene3D" id="3.90.1150.200">
    <property type="match status" value="1"/>
</dbReference>
<feature type="domain" description="YdhG-like" evidence="1">
    <location>
        <begin position="21"/>
        <end position="111"/>
    </location>
</feature>
<reference evidence="2 3" key="1">
    <citation type="journal article" date="2019" name="Appl. Microbiol. Biotechnol.">
        <title>Uncovering carbohydrate metabolism through a genotype-phenotype association study of 56 lactic acid bacteria genomes.</title>
        <authorList>
            <person name="Buron-Moles G."/>
            <person name="Chailyan A."/>
            <person name="Dolejs I."/>
            <person name="Forster J."/>
            <person name="Miks M.H."/>
        </authorList>
    </citation>
    <scope>NUCLEOTIDE SEQUENCE [LARGE SCALE GENOMIC DNA]</scope>
    <source>
        <strain evidence="2 3">ATCC 49373</strain>
    </source>
</reference>
<name>A0A4R5NFV4_9LACO</name>
<dbReference type="EMBL" id="PUFO01000093">
    <property type="protein sequence ID" value="TDG72976.1"/>
    <property type="molecule type" value="Genomic_DNA"/>
</dbReference>
<dbReference type="RefSeq" id="WP_010620374.1">
    <property type="nucleotide sequence ID" value="NZ_CP042371.1"/>
</dbReference>
<dbReference type="InterPro" id="IPR014922">
    <property type="entry name" value="YdhG-like"/>
</dbReference>
<gene>
    <name evidence="2" type="ORF">C5L31_001479</name>
</gene>
<proteinExistence type="predicted"/>
<evidence type="ECO:0000313" key="2">
    <source>
        <dbReference type="EMBL" id="TDG72976.1"/>
    </source>
</evidence>
<accession>A0A4R5NFV4</accession>
<protein>
    <recommendedName>
        <fullName evidence="1">YdhG-like domain-containing protein</fullName>
    </recommendedName>
</protein>
<evidence type="ECO:0000313" key="3">
    <source>
        <dbReference type="Proteomes" id="UP000294854"/>
    </source>
</evidence>
<dbReference type="AlphaFoldDB" id="A0A4R5NFV4"/>
<evidence type="ECO:0000259" key="1">
    <source>
        <dbReference type="Pfam" id="PF08818"/>
    </source>
</evidence>
<dbReference type="SUPFAM" id="SSF159888">
    <property type="entry name" value="YdhG-like"/>
    <property type="match status" value="1"/>
</dbReference>
<keyword evidence="3" id="KW-1185">Reference proteome</keyword>
<sequence length="119" mass="13514">MKKYTTMAEYLADLDPMQLEVAQIMRDLLADAAPDAVETISYNMPAIKLNGKVLVYFAPTKNHLGFYPTDDPILKFEDELASFETTKGTIKLPYNQPLPVKLIREIVTYRIDEVTKTQA</sequence>
<dbReference type="Proteomes" id="UP000294854">
    <property type="component" value="Unassembled WGS sequence"/>
</dbReference>
<dbReference type="Pfam" id="PF08818">
    <property type="entry name" value="DUF1801"/>
    <property type="match status" value="1"/>
</dbReference>
<comment type="caution">
    <text evidence="2">The sequence shown here is derived from an EMBL/GenBank/DDBJ whole genome shotgun (WGS) entry which is preliminary data.</text>
</comment>
<organism evidence="2 3">
    <name type="scientific">Secundilactobacillus malefermentans</name>
    <dbReference type="NCBI Taxonomy" id="176292"/>
    <lineage>
        <taxon>Bacteria</taxon>
        <taxon>Bacillati</taxon>
        <taxon>Bacillota</taxon>
        <taxon>Bacilli</taxon>
        <taxon>Lactobacillales</taxon>
        <taxon>Lactobacillaceae</taxon>
        <taxon>Secundilactobacillus</taxon>
    </lineage>
</organism>